<comment type="caution">
    <text evidence="5">The sequence shown here is derived from an EMBL/GenBank/DDBJ whole genome shotgun (WGS) entry which is preliminary data.</text>
</comment>
<protein>
    <submittedName>
        <fullName evidence="5">Gamma-glutamyltransferase</fullName>
        <ecNumber evidence="5">2.3.2.2</ecNumber>
    </submittedName>
</protein>
<dbReference type="PANTHER" id="PTHR43199:SF1">
    <property type="entry name" value="GLUTATHIONE HYDROLASE PROENZYME"/>
    <property type="match status" value="1"/>
</dbReference>
<evidence type="ECO:0000256" key="2">
    <source>
        <dbReference type="ARBA" id="ARBA00022679"/>
    </source>
</evidence>
<dbReference type="Proteomes" id="UP000682403">
    <property type="component" value="Unassembled WGS sequence"/>
</dbReference>
<dbReference type="InterPro" id="IPR029055">
    <property type="entry name" value="Ntn_hydrolases_N"/>
</dbReference>
<dbReference type="PRINTS" id="PR01210">
    <property type="entry name" value="GGTRANSPTASE"/>
</dbReference>
<dbReference type="InterPro" id="IPR051792">
    <property type="entry name" value="GGT_bact"/>
</dbReference>
<dbReference type="InterPro" id="IPR043138">
    <property type="entry name" value="GGT_lsub"/>
</dbReference>
<dbReference type="Gene3D" id="3.60.20.40">
    <property type="match status" value="1"/>
</dbReference>
<evidence type="ECO:0000256" key="4">
    <source>
        <dbReference type="ARBA" id="ARBA00023145"/>
    </source>
</evidence>
<accession>A0ABS5LJ19</accession>
<dbReference type="SUPFAM" id="SSF56235">
    <property type="entry name" value="N-terminal nucleophile aminohydrolases (Ntn hydrolases)"/>
    <property type="match status" value="1"/>
</dbReference>
<evidence type="ECO:0000256" key="1">
    <source>
        <dbReference type="ARBA" id="ARBA00009381"/>
    </source>
</evidence>
<dbReference type="InterPro" id="IPR043137">
    <property type="entry name" value="GGT_ssub_C"/>
</dbReference>
<dbReference type="Gene3D" id="1.10.246.130">
    <property type="match status" value="1"/>
</dbReference>
<keyword evidence="2 5" id="KW-0808">Transferase</keyword>
<keyword evidence="5" id="KW-0012">Acyltransferase</keyword>
<keyword evidence="3" id="KW-0378">Hydrolase</keyword>
<dbReference type="EMBL" id="JAGVRK010000001">
    <property type="protein sequence ID" value="MBS2970473.1"/>
    <property type="molecule type" value="Genomic_DNA"/>
</dbReference>
<sequence>MRKKRLWTALAILLIVILLVAQSGILNRPAEGEAAVSANHPLAVQAGMKVLNSGGNAMDAAVAVSYVLGVTEPYGSGPGGGGLMVVYNPDKKIKKVYDYKDSAPQNGEGSKDQIAVPGFVKGLELAHEEQGKMKMSELIEPAIHYASKGYKADSFISQRLAEAQDQFKGKLPEPFYPDGKPVKRNEVIKQPELAKTLKAIQKQGSKGFYSGPMGDSLAKELDRVNLDDLKKYEVKEEKPIEGKFGEYTVMTAPPSAGGISLLQILKLADMYKGEFKSKEVTNSTHLMGEFTKHVYHERISEIQDPAFGEVDTERLLSDKHLKNMAEDMDFDKASFDIEVNNSEADEEDHDNTTHFVIKDKEGTIISVTNTLGEFFGSKEQVNGVFMNNALSNFSEDHESANRMEPGKRPNNYTSPAILENDKEITGIGTPGGKRIPTVLAQVLVQREFFGSSWQAAINQRRFYIEDNKITMEPGYPENVRDKLENRGYDVRVKESPFYYGGVMALTIDKETKKVSGAADPRRTGTWSSSK</sequence>
<reference evidence="5 6" key="1">
    <citation type="submission" date="2021-04" db="EMBL/GenBank/DDBJ databases">
        <title>Metabacillus sp. strain KIGAM252 whole genome sequence.</title>
        <authorList>
            <person name="Seo M.-J."/>
            <person name="Cho E.-S."/>
            <person name="Hwang C.Y."/>
            <person name="Yoon D.J."/>
        </authorList>
    </citation>
    <scope>NUCLEOTIDE SEQUENCE [LARGE SCALE GENOMIC DNA]</scope>
    <source>
        <strain evidence="5 6">KIGAM252</strain>
    </source>
</reference>
<dbReference type="RefSeq" id="WP_211560812.1">
    <property type="nucleotide sequence ID" value="NZ_JAGVRK010000001.1"/>
</dbReference>
<dbReference type="Pfam" id="PF01019">
    <property type="entry name" value="G_glu_transpept"/>
    <property type="match status" value="1"/>
</dbReference>
<name>A0ABS5LJ19_9BACI</name>
<dbReference type="EC" id="2.3.2.2" evidence="5"/>
<gene>
    <name evidence="5" type="ORF">J9317_17135</name>
</gene>
<evidence type="ECO:0000256" key="3">
    <source>
        <dbReference type="ARBA" id="ARBA00022801"/>
    </source>
</evidence>
<dbReference type="PANTHER" id="PTHR43199">
    <property type="entry name" value="GLUTATHIONE HYDROLASE"/>
    <property type="match status" value="1"/>
</dbReference>
<evidence type="ECO:0000313" key="5">
    <source>
        <dbReference type="EMBL" id="MBS2970473.1"/>
    </source>
</evidence>
<organism evidence="5 6">
    <name type="scientific">Metabacillus flavus</name>
    <dbReference type="NCBI Taxonomy" id="2823519"/>
    <lineage>
        <taxon>Bacteria</taxon>
        <taxon>Bacillati</taxon>
        <taxon>Bacillota</taxon>
        <taxon>Bacilli</taxon>
        <taxon>Bacillales</taxon>
        <taxon>Bacillaceae</taxon>
        <taxon>Metabacillus</taxon>
    </lineage>
</organism>
<keyword evidence="4" id="KW-0865">Zymogen</keyword>
<evidence type="ECO:0000313" key="6">
    <source>
        <dbReference type="Proteomes" id="UP000682403"/>
    </source>
</evidence>
<keyword evidence="6" id="KW-1185">Reference proteome</keyword>
<dbReference type="GO" id="GO:0103068">
    <property type="term" value="F:leukotriene C4 gamma-glutamyl transferase activity"/>
    <property type="evidence" value="ECO:0007669"/>
    <property type="project" value="UniProtKB-EC"/>
</dbReference>
<comment type="similarity">
    <text evidence="1">Belongs to the gamma-glutamyltransferase family.</text>
</comment>
<proteinExistence type="inferred from homology"/>